<evidence type="ECO:0000313" key="28">
    <source>
        <dbReference type="Ensembl" id="ENSCMIP00000046684.1"/>
    </source>
</evidence>
<dbReference type="SUPFAM" id="SSF53254">
    <property type="entry name" value="Phosphoglycerate mutase-like"/>
    <property type="match status" value="1"/>
</dbReference>
<dbReference type="FunFam" id="3.40.50.1240:FF:000014">
    <property type="entry name" value="Multiple inositol polyphosphate phosphatase 1"/>
    <property type="match status" value="1"/>
</dbReference>
<feature type="signal peptide" evidence="27">
    <location>
        <begin position="1"/>
        <end position="32"/>
    </location>
</feature>
<evidence type="ECO:0000256" key="15">
    <source>
        <dbReference type="ARBA" id="ARBA00043691"/>
    </source>
</evidence>
<comment type="similarity">
    <text evidence="2">Belongs to the histidine acid phosphatase family. MINPP1 subfamily.</text>
</comment>
<comment type="catalytic activity">
    <reaction evidence="16">
        <text>1D-myo-inositol 1,2,3-trisphosphate + H2O = 1D-myo-inositol 2,3-bisphosphate + phosphate</text>
        <dbReference type="Rhea" id="RHEA:77127"/>
        <dbReference type="ChEBI" id="CHEBI:15377"/>
        <dbReference type="ChEBI" id="CHEBI:43474"/>
        <dbReference type="ChEBI" id="CHEBI:195536"/>
        <dbReference type="ChEBI" id="CHEBI:195538"/>
    </reaction>
    <physiologicalReaction direction="left-to-right" evidence="16">
        <dbReference type="Rhea" id="RHEA:77128"/>
    </physiologicalReaction>
</comment>
<dbReference type="EC" id="3.1.3.80" evidence="3"/>
<keyword evidence="8" id="KW-0378">Hydrolase</keyword>
<evidence type="ECO:0000256" key="26">
    <source>
        <dbReference type="SAM" id="Phobius"/>
    </source>
</evidence>
<dbReference type="Ensembl" id="ENSCMIT00000047346.1">
    <property type="protein sequence ID" value="ENSCMIP00000046684.1"/>
    <property type="gene ID" value="ENSCMIG00000019184.1"/>
</dbReference>
<feature type="chain" id="PRO_5021222547" description="Multiple inositol polyphosphate phosphatase 1" evidence="27">
    <location>
        <begin position="33"/>
        <end position="488"/>
    </location>
</feature>
<dbReference type="GO" id="GO:0003993">
    <property type="term" value="F:acid phosphatase activity"/>
    <property type="evidence" value="ECO:0007669"/>
    <property type="project" value="TreeGrafter"/>
</dbReference>
<evidence type="ECO:0000256" key="6">
    <source>
        <dbReference type="ARBA" id="ARBA00022475"/>
    </source>
</evidence>
<evidence type="ECO:0000256" key="17">
    <source>
        <dbReference type="ARBA" id="ARBA00043739"/>
    </source>
</evidence>
<evidence type="ECO:0000256" key="18">
    <source>
        <dbReference type="ARBA" id="ARBA00043746"/>
    </source>
</evidence>
<evidence type="ECO:0000256" key="7">
    <source>
        <dbReference type="ARBA" id="ARBA00022729"/>
    </source>
</evidence>
<evidence type="ECO:0000256" key="13">
    <source>
        <dbReference type="ARBA" id="ARBA00043671"/>
    </source>
</evidence>
<dbReference type="InterPro" id="IPR016274">
    <property type="entry name" value="Histidine_acid_Pase_euk"/>
</dbReference>
<reference evidence="28" key="4">
    <citation type="submission" date="2025-08" db="UniProtKB">
        <authorList>
            <consortium name="Ensembl"/>
        </authorList>
    </citation>
    <scope>IDENTIFICATION</scope>
</reference>
<dbReference type="PANTHER" id="PTHR20963:SF8">
    <property type="entry name" value="MULTIPLE INOSITOL POLYPHOSPHATE PHOSPHATASE 1"/>
    <property type="match status" value="1"/>
</dbReference>
<dbReference type="EC" id="3.1.3.62" evidence="4"/>
<keyword evidence="29" id="KW-1185">Reference proteome</keyword>
<comment type="subcellular location">
    <subcellularLocation>
        <location evidence="1">Cell membrane</location>
    </subcellularLocation>
</comment>
<dbReference type="GO" id="GO:0005886">
    <property type="term" value="C:plasma membrane"/>
    <property type="evidence" value="ECO:0007669"/>
    <property type="project" value="UniProtKB-SubCell"/>
</dbReference>
<evidence type="ECO:0000256" key="23">
    <source>
        <dbReference type="ARBA" id="ARBA00043829"/>
    </source>
</evidence>
<sequence length="488" mass="56301">MIMAVRMRMSGGGRSRGTAVLLLWVFLRCCSGSSSGQWREASPPWAQYYGTKMRYEDVAGSGPGSSRALGGCQALQLNALIRHGTRYPTRKNVPAMKRVHRLIRERADRGLGLVRALADWHMWYDERMDGHLHPLGVTDMSGLAERLSRCFPEIFSPRRDWNRRLKFVSSSKHRCVNSTRAFIQALERLLEPGGRAQPGGRWEVDDTLLRFFDHCHRYIQSVDRNQTAMRQVQRFLQGPEMGAVIANMARKLGIGPENITTDMVQATFYLCTFEYVLKDVVSPWCDVFDKEDVEKLEYWGDLKHYWKRSYGHKINGLSSYNLFQDIFQHLDQAVEESERGEYISHTAVLRFGHAETLLPILTLMGYFKDKNPLLADNFAEQKNRKFRSGRISPFAANLIFVLYRCEKAQDLAEKYKLQLLLNEKPLPFLHNGDSVAGYGEVKSHYEHALEVRSFDNVCEDNILFIFIFFLLLLLLFSIYCKETNLVLQ</sequence>
<dbReference type="FunCoup" id="A0A4W3JT58">
    <property type="interactions" value="283"/>
</dbReference>
<gene>
    <name evidence="28" type="primary">minpp1b</name>
</gene>
<evidence type="ECO:0000256" key="19">
    <source>
        <dbReference type="ARBA" id="ARBA00043747"/>
    </source>
</evidence>
<evidence type="ECO:0000256" key="25">
    <source>
        <dbReference type="PIRSR" id="PIRSR000894-2"/>
    </source>
</evidence>
<keyword evidence="9 26" id="KW-0472">Membrane</keyword>
<evidence type="ECO:0000256" key="16">
    <source>
        <dbReference type="ARBA" id="ARBA00043733"/>
    </source>
</evidence>
<reference evidence="29" key="3">
    <citation type="journal article" date="2014" name="Nature">
        <title>Elephant shark genome provides unique insights into gnathostome evolution.</title>
        <authorList>
            <consortium name="International Elephant Shark Genome Sequencing Consortium"/>
            <person name="Venkatesh B."/>
            <person name="Lee A.P."/>
            <person name="Ravi V."/>
            <person name="Maurya A.K."/>
            <person name="Lian M.M."/>
            <person name="Swann J.B."/>
            <person name="Ohta Y."/>
            <person name="Flajnik M.F."/>
            <person name="Sutoh Y."/>
            <person name="Kasahara M."/>
            <person name="Hoon S."/>
            <person name="Gangu V."/>
            <person name="Roy S.W."/>
            <person name="Irimia M."/>
            <person name="Korzh V."/>
            <person name="Kondrychyn I."/>
            <person name="Lim Z.W."/>
            <person name="Tay B.H."/>
            <person name="Tohari S."/>
            <person name="Kong K.W."/>
            <person name="Ho S."/>
            <person name="Lorente-Galdos B."/>
            <person name="Quilez J."/>
            <person name="Marques-Bonet T."/>
            <person name="Raney B.J."/>
            <person name="Ingham P.W."/>
            <person name="Tay A."/>
            <person name="Hillier L.W."/>
            <person name="Minx P."/>
            <person name="Boehm T."/>
            <person name="Wilson R.K."/>
            <person name="Brenner S."/>
            <person name="Warren W.C."/>
        </authorList>
    </citation>
    <scope>NUCLEOTIDE SEQUENCE [LARGE SCALE GENOMIC DNA]</scope>
</reference>
<evidence type="ECO:0000256" key="2">
    <source>
        <dbReference type="ARBA" id="ARBA00008422"/>
    </source>
</evidence>
<dbReference type="CDD" id="cd07061">
    <property type="entry name" value="HP_HAP_like"/>
    <property type="match status" value="1"/>
</dbReference>
<proteinExistence type="inferred from homology"/>
<dbReference type="OMA" id="ANSPWFA"/>
<keyword evidence="26" id="KW-0812">Transmembrane</keyword>
<comment type="catalytic activity">
    <reaction evidence="23">
        <text>1D-myo-inositol 1,4,5,6-tetrakisphosphate + H2O = 1D-myo-inositol 1,4,5-trisphosphate + phosphate</text>
        <dbReference type="Rhea" id="RHEA:77147"/>
        <dbReference type="ChEBI" id="CHEBI:15377"/>
        <dbReference type="ChEBI" id="CHEBI:43474"/>
        <dbReference type="ChEBI" id="CHEBI:57627"/>
        <dbReference type="ChEBI" id="CHEBI:203600"/>
    </reaction>
    <physiologicalReaction direction="left-to-right" evidence="23">
        <dbReference type="Rhea" id="RHEA:77148"/>
    </physiologicalReaction>
</comment>
<evidence type="ECO:0000256" key="20">
    <source>
        <dbReference type="ARBA" id="ARBA00043757"/>
    </source>
</evidence>
<comment type="catalytic activity">
    <reaction evidence="19">
        <text>1D-myo-inositol 1,2,6-trisphosphate + H2O = 1D-myo-inositol 1,2-bisphosphate + phosphate</text>
        <dbReference type="Rhea" id="RHEA:77131"/>
        <dbReference type="ChEBI" id="CHEBI:15377"/>
        <dbReference type="ChEBI" id="CHEBI:43474"/>
        <dbReference type="ChEBI" id="CHEBI:195537"/>
        <dbReference type="ChEBI" id="CHEBI:195539"/>
        <dbReference type="EC" id="3.1.3.62"/>
    </reaction>
    <physiologicalReaction direction="left-to-right" evidence="19">
        <dbReference type="Rhea" id="RHEA:77132"/>
    </physiologicalReaction>
</comment>
<keyword evidence="6" id="KW-1003">Cell membrane</keyword>
<evidence type="ECO:0000256" key="4">
    <source>
        <dbReference type="ARBA" id="ARBA00013040"/>
    </source>
</evidence>
<comment type="catalytic activity">
    <reaction evidence="20">
        <text>1D-myo-inositol 1,2,3,5,6-pentakisphosphate + H2O = 1D-myo-inositol 1,2,3,6-tetrakisphosphate + phosphate</text>
        <dbReference type="Rhea" id="RHEA:77111"/>
        <dbReference type="ChEBI" id="CHEBI:15377"/>
        <dbReference type="ChEBI" id="CHEBI:43474"/>
        <dbReference type="ChEBI" id="CHEBI:58747"/>
        <dbReference type="ChEBI" id="CHEBI:195534"/>
    </reaction>
    <physiologicalReaction direction="left-to-right" evidence="20">
        <dbReference type="Rhea" id="RHEA:77112"/>
    </physiologicalReaction>
</comment>
<dbReference type="Proteomes" id="UP000314986">
    <property type="component" value="Unassembled WGS sequence"/>
</dbReference>
<dbReference type="InterPro" id="IPR000560">
    <property type="entry name" value="His_Pase_clade-2"/>
</dbReference>
<feature type="disulfide bond" evidence="25">
    <location>
        <begin position="72"/>
        <end position="405"/>
    </location>
</feature>
<protein>
    <recommendedName>
        <fullName evidence="5">Multiple inositol polyphosphate phosphatase 1</fullName>
        <ecNumber evidence="4">3.1.3.62</ecNumber>
        <ecNumber evidence="3">3.1.3.80</ecNumber>
    </recommendedName>
    <alternativeName>
        <fullName evidence="11">2,3-bisphosphoglycerate 3-phosphatase</fullName>
    </alternativeName>
</protein>
<comment type="catalytic activity">
    <reaction evidence="18">
        <text>1D-myo-inositol hexakisphosphate + H2O = 1D-myo-inositol 1,2,3,5,6-pentakisphosphate + phosphate</text>
        <dbReference type="Rhea" id="RHEA:20960"/>
        <dbReference type="ChEBI" id="CHEBI:15377"/>
        <dbReference type="ChEBI" id="CHEBI:43474"/>
        <dbReference type="ChEBI" id="CHEBI:58130"/>
        <dbReference type="ChEBI" id="CHEBI:58747"/>
    </reaction>
    <physiologicalReaction direction="left-to-right" evidence="18">
        <dbReference type="Rhea" id="RHEA:20961"/>
    </physiologicalReaction>
</comment>
<comment type="catalytic activity">
    <reaction evidence="17">
        <text>1D-myo-inositol 1,2,3,6-tetrakisphosphate + H2O = 1D-myo-inositol 1,2,3-trisphosphate + phosphate</text>
        <dbReference type="Rhea" id="RHEA:77123"/>
        <dbReference type="ChEBI" id="CHEBI:15377"/>
        <dbReference type="ChEBI" id="CHEBI:43474"/>
        <dbReference type="ChEBI" id="CHEBI:195534"/>
        <dbReference type="ChEBI" id="CHEBI:195536"/>
    </reaction>
    <physiologicalReaction direction="left-to-right" evidence="17">
        <dbReference type="Rhea" id="RHEA:77124"/>
    </physiologicalReaction>
</comment>
<comment type="catalytic activity">
    <reaction evidence="24">
        <text>(2R)-2,3-bisphosphoglycerate + H2O = (2R)-2-phosphoglycerate + phosphate</text>
        <dbReference type="Rhea" id="RHEA:27381"/>
        <dbReference type="ChEBI" id="CHEBI:15377"/>
        <dbReference type="ChEBI" id="CHEBI:43474"/>
        <dbReference type="ChEBI" id="CHEBI:58248"/>
        <dbReference type="ChEBI" id="CHEBI:58289"/>
        <dbReference type="EC" id="3.1.3.80"/>
    </reaction>
    <physiologicalReaction direction="left-to-right" evidence="24">
        <dbReference type="Rhea" id="RHEA:27382"/>
    </physiologicalReaction>
</comment>
<feature type="disulfide bond" evidence="25">
    <location>
        <begin position="271"/>
        <end position="285"/>
    </location>
</feature>
<dbReference type="InterPro" id="IPR029033">
    <property type="entry name" value="His_PPase_superfam"/>
</dbReference>
<evidence type="ECO:0000256" key="22">
    <source>
        <dbReference type="ARBA" id="ARBA00043801"/>
    </source>
</evidence>
<keyword evidence="25" id="KW-1015">Disulfide bond</keyword>
<keyword evidence="26" id="KW-1133">Transmembrane helix</keyword>
<name>A0A4W3JT58_CALMI</name>
<evidence type="ECO:0000256" key="24">
    <source>
        <dbReference type="ARBA" id="ARBA00043832"/>
    </source>
</evidence>
<comment type="catalytic activity">
    <reaction evidence="21">
        <text>1D-myo-inositol 1,3,4,5,6-pentakisphosphate + H2O = 1D-myo-inositol 1,4,5,6-tetrakisphosphate + phosphate</text>
        <dbReference type="Rhea" id="RHEA:77143"/>
        <dbReference type="ChEBI" id="CHEBI:15377"/>
        <dbReference type="ChEBI" id="CHEBI:43474"/>
        <dbReference type="ChEBI" id="CHEBI:57627"/>
        <dbReference type="ChEBI" id="CHEBI:57733"/>
    </reaction>
    <physiologicalReaction direction="left-to-right" evidence="21">
        <dbReference type="Rhea" id="RHEA:77144"/>
    </physiologicalReaction>
</comment>
<evidence type="ECO:0000256" key="10">
    <source>
        <dbReference type="ARBA" id="ARBA00023180"/>
    </source>
</evidence>
<evidence type="ECO:0000256" key="21">
    <source>
        <dbReference type="ARBA" id="ARBA00043762"/>
    </source>
</evidence>
<comment type="catalytic activity">
    <reaction evidence="14">
        <text>1D-myo-inositol 1,2-bisphosphate + H2O = 1D-myo-inositol 2-phosphate + phosphate</text>
        <dbReference type="Rhea" id="RHEA:77135"/>
        <dbReference type="ChEBI" id="CHEBI:15377"/>
        <dbReference type="ChEBI" id="CHEBI:43474"/>
        <dbReference type="ChEBI" id="CHEBI:84142"/>
        <dbReference type="ChEBI" id="CHEBI:195539"/>
        <dbReference type="EC" id="3.1.3.62"/>
    </reaction>
    <physiologicalReaction direction="left-to-right" evidence="14">
        <dbReference type="Rhea" id="RHEA:77136"/>
    </physiologicalReaction>
</comment>
<reference evidence="29" key="1">
    <citation type="journal article" date="2006" name="Science">
        <title>Ancient noncoding elements conserved in the human genome.</title>
        <authorList>
            <person name="Venkatesh B."/>
            <person name="Kirkness E.F."/>
            <person name="Loh Y.H."/>
            <person name="Halpern A.L."/>
            <person name="Lee A.P."/>
            <person name="Johnson J."/>
            <person name="Dandona N."/>
            <person name="Viswanathan L.D."/>
            <person name="Tay A."/>
            <person name="Venter J.C."/>
            <person name="Strausberg R.L."/>
            <person name="Brenner S."/>
        </authorList>
    </citation>
    <scope>NUCLEOTIDE SEQUENCE [LARGE SCALE GENOMIC DNA]</scope>
</reference>
<dbReference type="GO" id="GO:0052745">
    <property type="term" value="F:inositol phosphate phosphatase activity"/>
    <property type="evidence" value="ECO:0007669"/>
    <property type="project" value="TreeGrafter"/>
</dbReference>
<evidence type="ECO:0000256" key="5">
    <source>
        <dbReference type="ARBA" id="ARBA00018097"/>
    </source>
</evidence>
<dbReference type="InParanoid" id="A0A4W3JT58"/>
<evidence type="ECO:0000256" key="9">
    <source>
        <dbReference type="ARBA" id="ARBA00023136"/>
    </source>
</evidence>
<evidence type="ECO:0000256" key="14">
    <source>
        <dbReference type="ARBA" id="ARBA00043674"/>
    </source>
</evidence>
<reference evidence="28" key="5">
    <citation type="submission" date="2025-09" db="UniProtKB">
        <authorList>
            <consortium name="Ensembl"/>
        </authorList>
    </citation>
    <scope>IDENTIFICATION</scope>
</reference>
<dbReference type="Pfam" id="PF00328">
    <property type="entry name" value="His_Phos_2"/>
    <property type="match status" value="1"/>
</dbReference>
<evidence type="ECO:0000256" key="3">
    <source>
        <dbReference type="ARBA" id="ARBA00012976"/>
    </source>
</evidence>
<evidence type="ECO:0000313" key="29">
    <source>
        <dbReference type="Proteomes" id="UP000314986"/>
    </source>
</evidence>
<reference evidence="29" key="2">
    <citation type="journal article" date="2007" name="PLoS Biol.">
        <title>Survey sequencing and comparative analysis of the elephant shark (Callorhinchus milii) genome.</title>
        <authorList>
            <person name="Venkatesh B."/>
            <person name="Kirkness E.F."/>
            <person name="Loh Y.H."/>
            <person name="Halpern A.L."/>
            <person name="Lee A.P."/>
            <person name="Johnson J."/>
            <person name="Dandona N."/>
            <person name="Viswanathan L.D."/>
            <person name="Tay A."/>
            <person name="Venter J.C."/>
            <person name="Strausberg R.L."/>
            <person name="Brenner S."/>
        </authorList>
    </citation>
    <scope>NUCLEOTIDE SEQUENCE [LARGE SCALE GENOMIC DNA]</scope>
</reference>
<dbReference type="STRING" id="7868.ENSCMIP00000046684"/>
<evidence type="ECO:0000256" key="12">
    <source>
        <dbReference type="ARBA" id="ARBA00043668"/>
    </source>
</evidence>
<dbReference type="Gene3D" id="3.40.50.1240">
    <property type="entry name" value="Phosphoglycerate mutase-like"/>
    <property type="match status" value="1"/>
</dbReference>
<keyword evidence="10" id="KW-0325">Glycoprotein</keyword>
<comment type="catalytic activity">
    <reaction evidence="22">
        <text>1D-myo-inositol 2,3-bisphosphate + H2O = 1D-myo-inositol 2-phosphate + phosphate</text>
        <dbReference type="Rhea" id="RHEA:77139"/>
        <dbReference type="ChEBI" id="CHEBI:15377"/>
        <dbReference type="ChEBI" id="CHEBI:43474"/>
        <dbReference type="ChEBI" id="CHEBI:84142"/>
        <dbReference type="ChEBI" id="CHEBI:195538"/>
    </reaction>
    <physiologicalReaction direction="left-to-right" evidence="22">
        <dbReference type="Rhea" id="RHEA:77140"/>
    </physiologicalReaction>
</comment>
<comment type="catalytic activity">
    <reaction evidence="12">
        <text>1D-myo-inositol 1,2,5,6-tetrakisphosphate + H2O = 1D-myo-inositol 1,2,6-trisphosphate + phosphate</text>
        <dbReference type="Rhea" id="RHEA:77119"/>
        <dbReference type="ChEBI" id="CHEBI:15377"/>
        <dbReference type="ChEBI" id="CHEBI:43474"/>
        <dbReference type="ChEBI" id="CHEBI:195535"/>
        <dbReference type="ChEBI" id="CHEBI:195537"/>
        <dbReference type="EC" id="3.1.3.62"/>
    </reaction>
    <physiologicalReaction direction="left-to-right" evidence="12">
        <dbReference type="Rhea" id="RHEA:77120"/>
    </physiologicalReaction>
</comment>
<accession>A0A4W3JT58</accession>
<comment type="catalytic activity">
    <reaction evidence="15">
        <text>1D-myo-inositol hexakisphosphate + H2O = 1D-myo-inositol 1,2,4,5,6-pentakisphosphate + phosphate</text>
        <dbReference type="Rhea" id="RHEA:16989"/>
        <dbReference type="ChEBI" id="CHEBI:15377"/>
        <dbReference type="ChEBI" id="CHEBI:43474"/>
        <dbReference type="ChEBI" id="CHEBI:57798"/>
        <dbReference type="ChEBI" id="CHEBI:58130"/>
        <dbReference type="EC" id="3.1.3.62"/>
    </reaction>
    <physiologicalReaction direction="left-to-right" evidence="15">
        <dbReference type="Rhea" id="RHEA:16990"/>
    </physiologicalReaction>
</comment>
<keyword evidence="7 27" id="KW-0732">Signal</keyword>
<organism evidence="28 29">
    <name type="scientific">Callorhinchus milii</name>
    <name type="common">Ghost shark</name>
    <dbReference type="NCBI Taxonomy" id="7868"/>
    <lineage>
        <taxon>Eukaryota</taxon>
        <taxon>Metazoa</taxon>
        <taxon>Chordata</taxon>
        <taxon>Craniata</taxon>
        <taxon>Vertebrata</taxon>
        <taxon>Chondrichthyes</taxon>
        <taxon>Holocephali</taxon>
        <taxon>Chimaeriformes</taxon>
        <taxon>Callorhinchidae</taxon>
        <taxon>Callorhinchus</taxon>
    </lineage>
</organism>
<feature type="transmembrane region" description="Helical" evidence="26">
    <location>
        <begin position="462"/>
        <end position="480"/>
    </location>
</feature>
<dbReference type="GO" id="GO:0034417">
    <property type="term" value="F:bisphosphoglycerate 3-phosphatase activity"/>
    <property type="evidence" value="ECO:0007669"/>
    <property type="project" value="UniProtKB-EC"/>
</dbReference>
<evidence type="ECO:0000256" key="11">
    <source>
        <dbReference type="ARBA" id="ARBA00031642"/>
    </source>
</evidence>
<dbReference type="PANTHER" id="PTHR20963">
    <property type="entry name" value="MULTIPLE INOSITOL POLYPHOSPHATE PHOSPHATASE-RELATED"/>
    <property type="match status" value="1"/>
</dbReference>
<dbReference type="AlphaFoldDB" id="A0A4W3JT58"/>
<dbReference type="PIRSF" id="PIRSF000894">
    <property type="entry name" value="Acid_phosphatase"/>
    <property type="match status" value="1"/>
</dbReference>
<evidence type="ECO:0000256" key="1">
    <source>
        <dbReference type="ARBA" id="ARBA00004236"/>
    </source>
</evidence>
<dbReference type="GeneTree" id="ENSGT00390000018409"/>
<comment type="catalytic activity">
    <reaction evidence="13">
        <text>1D-myo-inositol 1,2,4,5,6-pentakisphosphate + H2O = 1D-myo-inositol 1,2,5,6-tetrakisphosphate + phosphate</text>
        <dbReference type="Rhea" id="RHEA:77115"/>
        <dbReference type="ChEBI" id="CHEBI:15377"/>
        <dbReference type="ChEBI" id="CHEBI:43474"/>
        <dbReference type="ChEBI" id="CHEBI:57798"/>
        <dbReference type="ChEBI" id="CHEBI:195535"/>
        <dbReference type="EC" id="3.1.3.62"/>
    </reaction>
    <physiologicalReaction direction="left-to-right" evidence="13">
        <dbReference type="Rhea" id="RHEA:77116"/>
    </physiologicalReaction>
</comment>
<evidence type="ECO:0000256" key="27">
    <source>
        <dbReference type="SAM" id="SignalP"/>
    </source>
</evidence>
<evidence type="ECO:0000256" key="8">
    <source>
        <dbReference type="ARBA" id="ARBA00022801"/>
    </source>
</evidence>